<sequence>GRLHRVNSGTKSNPDHAGVHGPESVLHYLWGHVPMAGG</sequence>
<keyword evidence="3" id="KW-1185">Reference proteome</keyword>
<gene>
    <name evidence="2" type="ORF">KIPB_015042</name>
</gene>
<dbReference type="EMBL" id="BDIP01008144">
    <property type="protein sequence ID" value="GIQ91681.1"/>
    <property type="molecule type" value="Genomic_DNA"/>
</dbReference>
<organism evidence="2 3">
    <name type="scientific">Kipferlia bialata</name>
    <dbReference type="NCBI Taxonomy" id="797122"/>
    <lineage>
        <taxon>Eukaryota</taxon>
        <taxon>Metamonada</taxon>
        <taxon>Carpediemonas-like organisms</taxon>
        <taxon>Kipferlia</taxon>
    </lineage>
</organism>
<reference evidence="2 3" key="1">
    <citation type="journal article" date="2018" name="PLoS ONE">
        <title>The draft genome of Kipferlia bialata reveals reductive genome evolution in fornicate parasites.</title>
        <authorList>
            <person name="Tanifuji G."/>
            <person name="Takabayashi S."/>
            <person name="Kume K."/>
            <person name="Takagi M."/>
            <person name="Nakayama T."/>
            <person name="Kamikawa R."/>
            <person name="Inagaki Y."/>
            <person name="Hashimoto T."/>
        </authorList>
    </citation>
    <scope>NUCLEOTIDE SEQUENCE [LARGE SCALE GENOMIC DNA]</scope>
    <source>
        <strain evidence="2">NY0173</strain>
    </source>
</reference>
<protein>
    <submittedName>
        <fullName evidence="2">Uncharacterized protein</fullName>
    </submittedName>
</protein>
<proteinExistence type="predicted"/>
<feature type="region of interest" description="Disordered" evidence="1">
    <location>
        <begin position="1"/>
        <end position="22"/>
    </location>
</feature>
<dbReference type="AlphaFoldDB" id="A0A9K3DA21"/>
<evidence type="ECO:0000313" key="2">
    <source>
        <dbReference type="EMBL" id="GIQ91681.1"/>
    </source>
</evidence>
<feature type="non-terminal residue" evidence="2">
    <location>
        <position position="1"/>
    </location>
</feature>
<dbReference type="Proteomes" id="UP000265618">
    <property type="component" value="Unassembled WGS sequence"/>
</dbReference>
<comment type="caution">
    <text evidence="2">The sequence shown here is derived from an EMBL/GenBank/DDBJ whole genome shotgun (WGS) entry which is preliminary data.</text>
</comment>
<name>A0A9K3DA21_9EUKA</name>
<evidence type="ECO:0000313" key="3">
    <source>
        <dbReference type="Proteomes" id="UP000265618"/>
    </source>
</evidence>
<accession>A0A9K3DA21</accession>
<evidence type="ECO:0000256" key="1">
    <source>
        <dbReference type="SAM" id="MobiDB-lite"/>
    </source>
</evidence>